<gene>
    <name evidence="3" type="primary">LOC109128757</name>
</gene>
<organism evidence="2 3">
    <name type="scientific">Camelina sativa</name>
    <name type="common">False flax</name>
    <name type="synonym">Myagrum sativum</name>
    <dbReference type="NCBI Taxonomy" id="90675"/>
    <lineage>
        <taxon>Eukaryota</taxon>
        <taxon>Viridiplantae</taxon>
        <taxon>Streptophyta</taxon>
        <taxon>Embryophyta</taxon>
        <taxon>Tracheophyta</taxon>
        <taxon>Spermatophyta</taxon>
        <taxon>Magnoliopsida</taxon>
        <taxon>eudicotyledons</taxon>
        <taxon>Gunneridae</taxon>
        <taxon>Pentapetalae</taxon>
        <taxon>rosids</taxon>
        <taxon>malvids</taxon>
        <taxon>Brassicales</taxon>
        <taxon>Brassicaceae</taxon>
        <taxon>Camelineae</taxon>
        <taxon>Camelina</taxon>
    </lineage>
</organism>
<dbReference type="Proteomes" id="UP000694864">
    <property type="component" value="Chromosome 2"/>
</dbReference>
<dbReference type="GeneID" id="109128757"/>
<feature type="signal peptide" evidence="1">
    <location>
        <begin position="1"/>
        <end position="18"/>
    </location>
</feature>
<keyword evidence="2" id="KW-1185">Reference proteome</keyword>
<evidence type="ECO:0000256" key="1">
    <source>
        <dbReference type="SAM" id="SignalP"/>
    </source>
</evidence>
<name>A0ABM1QWU3_CAMSA</name>
<dbReference type="RefSeq" id="XP_019091231.1">
    <property type="nucleotide sequence ID" value="XM_019235686.1"/>
</dbReference>
<reference evidence="3" key="2">
    <citation type="submission" date="2025-08" db="UniProtKB">
        <authorList>
            <consortium name="RefSeq"/>
        </authorList>
    </citation>
    <scope>IDENTIFICATION</scope>
    <source>
        <tissue evidence="3">Leaf</tissue>
    </source>
</reference>
<reference evidence="2" key="1">
    <citation type="journal article" date="2014" name="Nat. Commun.">
        <title>The emerging biofuel crop Camelina sativa retains a highly undifferentiated hexaploid genome structure.</title>
        <authorList>
            <person name="Kagale S."/>
            <person name="Koh C."/>
            <person name="Nixon J."/>
            <person name="Bollina V."/>
            <person name="Clarke W.E."/>
            <person name="Tuteja R."/>
            <person name="Spillane C."/>
            <person name="Robinson S.J."/>
            <person name="Links M.G."/>
            <person name="Clarke C."/>
            <person name="Higgins E.E."/>
            <person name="Huebert T."/>
            <person name="Sharpe A.G."/>
            <person name="Parkin I.A."/>
        </authorList>
    </citation>
    <scope>NUCLEOTIDE SEQUENCE [LARGE SCALE GENOMIC DNA]</scope>
    <source>
        <strain evidence="2">cv. DH55</strain>
    </source>
</reference>
<keyword evidence="1" id="KW-0732">Signal</keyword>
<accession>A0ABM1QWU3</accession>
<protein>
    <submittedName>
        <fullName evidence="3">Uncharacterized protein LOC109128757</fullName>
    </submittedName>
</protein>
<evidence type="ECO:0000313" key="2">
    <source>
        <dbReference type="Proteomes" id="UP000694864"/>
    </source>
</evidence>
<evidence type="ECO:0000313" key="3">
    <source>
        <dbReference type="RefSeq" id="XP_019091231.1"/>
    </source>
</evidence>
<feature type="chain" id="PRO_5046568071" evidence="1">
    <location>
        <begin position="19"/>
        <end position="100"/>
    </location>
</feature>
<proteinExistence type="predicted"/>
<sequence length="100" mass="11085">MLLLCFIGASFLVDFYQATDGGTIVLDWLMHYDVVEDISQVVNGSNPGTDRTPIAIVVLGLTSDSSAAVSKGRMECCCAKPSWTWRDIFNREFPCIDIEF</sequence>